<evidence type="ECO:0000259" key="2">
    <source>
        <dbReference type="PROSITE" id="PS50188"/>
    </source>
</evidence>
<dbReference type="InterPro" id="IPR050143">
    <property type="entry name" value="TRIM/RBCC"/>
</dbReference>
<dbReference type="InterPro" id="IPR006574">
    <property type="entry name" value="PRY"/>
</dbReference>
<evidence type="ECO:0000256" key="1">
    <source>
        <dbReference type="SAM" id="MobiDB-lite"/>
    </source>
</evidence>
<dbReference type="PROSITE" id="PS50188">
    <property type="entry name" value="B302_SPRY"/>
    <property type="match status" value="1"/>
</dbReference>
<organism evidence="3 4">
    <name type="scientific">Chelydra serpentina</name>
    <name type="common">Snapping turtle</name>
    <name type="synonym">Testudo serpentina</name>
    <dbReference type="NCBI Taxonomy" id="8475"/>
    <lineage>
        <taxon>Eukaryota</taxon>
        <taxon>Metazoa</taxon>
        <taxon>Chordata</taxon>
        <taxon>Craniata</taxon>
        <taxon>Vertebrata</taxon>
        <taxon>Euteleostomi</taxon>
        <taxon>Archelosauria</taxon>
        <taxon>Testudinata</taxon>
        <taxon>Testudines</taxon>
        <taxon>Cryptodira</taxon>
        <taxon>Durocryptodira</taxon>
        <taxon>Americhelydia</taxon>
        <taxon>Chelydroidea</taxon>
        <taxon>Chelydridae</taxon>
        <taxon>Chelydra</taxon>
    </lineage>
</organism>
<dbReference type="InterPro" id="IPR043136">
    <property type="entry name" value="B30.2/SPRY_sf"/>
</dbReference>
<dbReference type="EMBL" id="JAHGAV010001721">
    <property type="protein sequence ID" value="KAG6921772.1"/>
    <property type="molecule type" value="Genomic_DNA"/>
</dbReference>
<gene>
    <name evidence="3" type="ORF">G0U57_005343</name>
</gene>
<reference evidence="3 4" key="1">
    <citation type="journal article" date="2020" name="G3 (Bethesda)">
        <title>Draft Genome of the Common Snapping Turtle, Chelydra serpentina, a Model for Phenotypic Plasticity in Reptiles.</title>
        <authorList>
            <person name="Das D."/>
            <person name="Singh S.K."/>
            <person name="Bierstedt J."/>
            <person name="Erickson A."/>
            <person name="Galli G.L.J."/>
            <person name="Crossley D.A. 2nd"/>
            <person name="Rhen T."/>
        </authorList>
    </citation>
    <scope>NUCLEOTIDE SEQUENCE [LARGE SCALE GENOMIC DNA]</scope>
    <source>
        <strain evidence="3">KW</strain>
    </source>
</reference>
<dbReference type="SMART" id="SM00589">
    <property type="entry name" value="PRY"/>
    <property type="match status" value="1"/>
</dbReference>
<evidence type="ECO:0000313" key="4">
    <source>
        <dbReference type="Proteomes" id="UP000765507"/>
    </source>
</evidence>
<evidence type="ECO:0000313" key="3">
    <source>
        <dbReference type="EMBL" id="KAG6921772.1"/>
    </source>
</evidence>
<sequence length="298" mass="32554">KAHTELGFRRAQSYMVHITLDPDYKHPELTVSEDGRTVQHNPPSPGPAAPSGALIAVGREGFVARKAHGGGGGVFRGYWEVEVGDSSDWELGVLSETVRDRVRQGRLERPPEGGCWALGRSEGRYYPSEADTVIQDWGETPTVIGVYLDLEAGNLSFYSVSAMALFLEIPVEGSERLFPFLSPRYSAGRDKGDPLSICPPSNWDFCQELMGSGSVSQGDPGAGNNTGPPSTGETAPAPGDKQVKENSTWSTMKENVQMFLPPSLIPEWWKGHKTEQEHPQLETAPKEKGEKKHQNPEV</sequence>
<feature type="compositionally biased region" description="Polar residues" evidence="1">
    <location>
        <begin position="213"/>
        <end position="233"/>
    </location>
</feature>
<feature type="region of interest" description="Disordered" evidence="1">
    <location>
        <begin position="267"/>
        <end position="298"/>
    </location>
</feature>
<feature type="non-terminal residue" evidence="3">
    <location>
        <position position="1"/>
    </location>
</feature>
<dbReference type="InterPro" id="IPR013320">
    <property type="entry name" value="ConA-like_dom_sf"/>
</dbReference>
<dbReference type="Proteomes" id="UP000765507">
    <property type="component" value="Unassembled WGS sequence"/>
</dbReference>
<feature type="compositionally biased region" description="Basic and acidic residues" evidence="1">
    <location>
        <begin position="269"/>
        <end position="298"/>
    </location>
</feature>
<protein>
    <submittedName>
        <fullName evidence="3">Erythroblast membrane associated protein (Scianna blood group)</fullName>
    </submittedName>
</protein>
<comment type="caution">
    <text evidence="3">The sequence shown here is derived from an EMBL/GenBank/DDBJ whole genome shotgun (WGS) entry which is preliminary data.</text>
</comment>
<dbReference type="InterPro" id="IPR003877">
    <property type="entry name" value="SPRY_dom"/>
</dbReference>
<proteinExistence type="predicted"/>
<name>A0A8T1RXZ7_CHESE</name>
<dbReference type="AlphaFoldDB" id="A0A8T1RXZ7"/>
<feature type="region of interest" description="Disordered" evidence="1">
    <location>
        <begin position="209"/>
        <end position="251"/>
    </location>
</feature>
<accession>A0A8T1RXZ7</accession>
<dbReference type="PRINTS" id="PR01407">
    <property type="entry name" value="BUTYPHLNCDUF"/>
</dbReference>
<keyword evidence="4" id="KW-1185">Reference proteome</keyword>
<dbReference type="SMART" id="SM00449">
    <property type="entry name" value="SPRY"/>
    <property type="match status" value="1"/>
</dbReference>
<dbReference type="InterPro" id="IPR001870">
    <property type="entry name" value="B30.2/SPRY"/>
</dbReference>
<dbReference type="InterPro" id="IPR003879">
    <property type="entry name" value="Butyrophylin_SPRY"/>
</dbReference>
<dbReference type="PANTHER" id="PTHR24103">
    <property type="entry name" value="E3 UBIQUITIN-PROTEIN LIGASE TRIM"/>
    <property type="match status" value="1"/>
</dbReference>
<dbReference type="SUPFAM" id="SSF49899">
    <property type="entry name" value="Concanavalin A-like lectins/glucanases"/>
    <property type="match status" value="1"/>
</dbReference>
<dbReference type="Gene3D" id="2.60.120.920">
    <property type="match status" value="1"/>
</dbReference>
<dbReference type="Pfam" id="PF00622">
    <property type="entry name" value="SPRY"/>
    <property type="match status" value="1"/>
</dbReference>
<dbReference type="OrthoDB" id="9049620at2759"/>
<feature type="domain" description="B30.2/SPRY" evidence="2">
    <location>
        <begin position="1"/>
        <end position="204"/>
    </location>
</feature>